<keyword evidence="4 6" id="KW-0418">Kinase</keyword>
<evidence type="ECO:0000256" key="2">
    <source>
        <dbReference type="ARBA" id="ARBA00022679"/>
    </source>
</evidence>
<evidence type="ECO:0000259" key="8">
    <source>
        <dbReference type="PROSITE" id="PS51455"/>
    </source>
</evidence>
<dbReference type="SMART" id="SM00330">
    <property type="entry name" value="PIPKc"/>
    <property type="match status" value="1"/>
</dbReference>
<keyword evidence="10" id="KW-1185">Reference proteome</keyword>
<evidence type="ECO:0000256" key="6">
    <source>
        <dbReference type="PROSITE-ProRule" id="PRU00781"/>
    </source>
</evidence>
<evidence type="ECO:0000313" key="9">
    <source>
        <dbReference type="EMBL" id="KAK5576732.1"/>
    </source>
</evidence>
<keyword evidence="5 6" id="KW-0067">ATP-binding</keyword>
<feature type="region of interest" description="Disordered" evidence="7">
    <location>
        <begin position="52"/>
        <end position="258"/>
    </location>
</feature>
<feature type="compositionally biased region" description="Polar residues" evidence="7">
    <location>
        <begin position="594"/>
        <end position="626"/>
    </location>
</feature>
<feature type="compositionally biased region" description="Low complexity" evidence="7">
    <location>
        <begin position="78"/>
        <end position="87"/>
    </location>
</feature>
<evidence type="ECO:0000256" key="1">
    <source>
        <dbReference type="ARBA" id="ARBA00022553"/>
    </source>
</evidence>
<dbReference type="PANTHER" id="PTHR23086">
    <property type="entry name" value="PHOSPHATIDYLINOSITOL-4-PHOSPHATE 5-KINASE"/>
    <property type="match status" value="1"/>
</dbReference>
<reference evidence="9 10" key="1">
    <citation type="submission" date="2023-11" db="EMBL/GenBank/DDBJ databases">
        <title>Dfirmibasis_genome.</title>
        <authorList>
            <person name="Edelbroek B."/>
            <person name="Kjellin J."/>
            <person name="Jerlstrom-Hultqvist J."/>
            <person name="Soderbom F."/>
        </authorList>
    </citation>
    <scope>NUCLEOTIDE SEQUENCE [LARGE SCALE GENOMIC DNA]</scope>
    <source>
        <strain evidence="9 10">TNS-C-14</strain>
    </source>
</reference>
<gene>
    <name evidence="9" type="ORF">RB653_007876</name>
</gene>
<feature type="compositionally biased region" description="Basic and acidic residues" evidence="7">
    <location>
        <begin position="68"/>
        <end position="77"/>
    </location>
</feature>
<feature type="domain" description="PIPK" evidence="8">
    <location>
        <begin position="311"/>
        <end position="708"/>
    </location>
</feature>
<dbReference type="InterPro" id="IPR002498">
    <property type="entry name" value="PInositol-4-P-4/5-kinase_core"/>
</dbReference>
<dbReference type="Gene3D" id="3.30.810.10">
    <property type="entry name" value="2-Layer Sandwich"/>
    <property type="match status" value="1"/>
</dbReference>
<comment type="caution">
    <text evidence="9">The sequence shown here is derived from an EMBL/GenBank/DDBJ whole genome shotgun (WGS) entry which is preliminary data.</text>
</comment>
<dbReference type="InterPro" id="IPR027483">
    <property type="entry name" value="PInositol-4-P-4/5-kinase_C_sf"/>
</dbReference>
<dbReference type="GO" id="GO:0005886">
    <property type="term" value="C:plasma membrane"/>
    <property type="evidence" value="ECO:0007669"/>
    <property type="project" value="TreeGrafter"/>
</dbReference>
<feature type="compositionally biased region" description="Basic and acidic residues" evidence="7">
    <location>
        <begin position="111"/>
        <end position="133"/>
    </location>
</feature>
<feature type="compositionally biased region" description="Polar residues" evidence="7">
    <location>
        <begin position="245"/>
        <end position="258"/>
    </location>
</feature>
<dbReference type="GO" id="GO:0046854">
    <property type="term" value="P:phosphatidylinositol phosphate biosynthetic process"/>
    <property type="evidence" value="ECO:0007669"/>
    <property type="project" value="UniProtKB-ARBA"/>
</dbReference>
<dbReference type="PROSITE" id="PS51455">
    <property type="entry name" value="PIPK"/>
    <property type="match status" value="1"/>
</dbReference>
<dbReference type="AlphaFoldDB" id="A0AAN7TV53"/>
<feature type="compositionally biased region" description="Polar residues" evidence="7">
    <location>
        <begin position="176"/>
        <end position="186"/>
    </location>
</feature>
<evidence type="ECO:0000256" key="4">
    <source>
        <dbReference type="ARBA" id="ARBA00022777"/>
    </source>
</evidence>
<name>A0AAN7TV53_9MYCE</name>
<feature type="compositionally biased region" description="Polar residues" evidence="7">
    <location>
        <begin position="215"/>
        <end position="226"/>
    </location>
</feature>
<feature type="region of interest" description="Disordered" evidence="7">
    <location>
        <begin position="575"/>
        <end position="626"/>
    </location>
</feature>
<dbReference type="InterPro" id="IPR027484">
    <property type="entry name" value="PInositol-4-P-5-kinase_N"/>
</dbReference>
<dbReference type="GO" id="GO:0005524">
    <property type="term" value="F:ATP binding"/>
    <property type="evidence" value="ECO:0007669"/>
    <property type="project" value="UniProtKB-UniRule"/>
</dbReference>
<proteinExistence type="predicted"/>
<organism evidence="9 10">
    <name type="scientific">Dictyostelium firmibasis</name>
    <dbReference type="NCBI Taxonomy" id="79012"/>
    <lineage>
        <taxon>Eukaryota</taxon>
        <taxon>Amoebozoa</taxon>
        <taxon>Evosea</taxon>
        <taxon>Eumycetozoa</taxon>
        <taxon>Dictyostelia</taxon>
        <taxon>Dictyosteliales</taxon>
        <taxon>Dictyosteliaceae</taxon>
        <taxon>Dictyostelium</taxon>
    </lineage>
</organism>
<keyword evidence="1" id="KW-0597">Phosphoprotein</keyword>
<keyword evidence="3 6" id="KW-0547">Nucleotide-binding</keyword>
<dbReference type="Proteomes" id="UP001344447">
    <property type="component" value="Unassembled WGS sequence"/>
</dbReference>
<evidence type="ECO:0000313" key="10">
    <source>
        <dbReference type="Proteomes" id="UP001344447"/>
    </source>
</evidence>
<dbReference type="PANTHER" id="PTHR23086:SF142">
    <property type="entry name" value="PHOSPHATIDYLINOSITOL PHOSPHATE KINASE DDB_G0267588-RELATED"/>
    <property type="match status" value="1"/>
</dbReference>
<dbReference type="SUPFAM" id="SSF56104">
    <property type="entry name" value="SAICAR synthase-like"/>
    <property type="match status" value="1"/>
</dbReference>
<dbReference type="InterPro" id="IPR023610">
    <property type="entry name" value="PInositol-4/5-P-5/4-kinase"/>
</dbReference>
<evidence type="ECO:0000256" key="5">
    <source>
        <dbReference type="ARBA" id="ARBA00022840"/>
    </source>
</evidence>
<feature type="compositionally biased region" description="Polar residues" evidence="7">
    <location>
        <begin position="95"/>
        <end position="106"/>
    </location>
</feature>
<dbReference type="GO" id="GO:0016308">
    <property type="term" value="F:1-phosphatidylinositol-4-phosphate 5-kinase activity"/>
    <property type="evidence" value="ECO:0007669"/>
    <property type="project" value="TreeGrafter"/>
</dbReference>
<dbReference type="Gene3D" id="3.30.800.10">
    <property type="entry name" value="Phosphatidylinositol Phosphate Kinase II Beta"/>
    <property type="match status" value="1"/>
</dbReference>
<evidence type="ECO:0000256" key="3">
    <source>
        <dbReference type="ARBA" id="ARBA00022741"/>
    </source>
</evidence>
<feature type="compositionally biased region" description="Low complexity" evidence="7">
    <location>
        <begin position="200"/>
        <end position="214"/>
    </location>
</feature>
<dbReference type="FunFam" id="3.30.800.10:FF:000009">
    <property type="entry name" value="Phosphatidylinositol 4-phosphate 5-kinase its3"/>
    <property type="match status" value="1"/>
</dbReference>
<dbReference type="Pfam" id="PF01504">
    <property type="entry name" value="PIP5K"/>
    <property type="match status" value="1"/>
</dbReference>
<evidence type="ECO:0000256" key="7">
    <source>
        <dbReference type="SAM" id="MobiDB-lite"/>
    </source>
</evidence>
<dbReference type="CDD" id="cd00139">
    <property type="entry name" value="PIPKc"/>
    <property type="match status" value="1"/>
</dbReference>
<protein>
    <recommendedName>
        <fullName evidence="8">PIPK domain-containing protein</fullName>
    </recommendedName>
</protein>
<sequence length="709" mass="79825">MSTVDIVVPEMNPALSESIVFAPIKTGEEGEKIPIIPINAALSESIVFSPLPLSSETSTNTIDNTTDTTKDNTKDNTTDNTTNNTKDNSIEQEQEQNNSSPLQSPNCIDGANKKDTIELEEDKEHSIKRKDGSLGDVVDNEKIIPNSLDSDAPEETSNLNKKSEINIKQVLKNPSFDATNDNTVNHIPQEVDTDKPTTPRPTTTTTTTTTTSTSNKQSNNGDNTVSFDEKFDPNSSHANDDFKASGSSDSPNRVRLNTSQRLKMYKQKSEKRLSHRPKSIKLEHKKNVLGEIIYKGHPSWALMLNIQTGIRNAVGKSMGTEGVNPKTPQQYHTLRKPSEFKRKEDFYVSPKTQRFESAGTAMTNAHSTGAFKFKDYCPNAFRYLRYLFGIDTAEFMVSLCNTLKNGENALRELPTPGKSGSLFFFSHDMKFIIKTIPKDEAKLLRDILPSYLEHIQSNPNSLLPRFFGLYRVKPHSGRQVRFVIMGNLFPTKKKIHERYDLKGSVVGREASVDEKKSDSVTFKDIDFRNRKQKIYLGPGKKQSFIDQIKRDCKLLQSLNIMDYSLLIGIHYPQRENEPPSPSLLRPNLEDSSDFESPSMEQSSNQQRGSGNYDNSGAGRENNTNSSVKENEEIYISAFQQDEGGIKSHGGDAEEHYFLGIIDILMLYSLRKKVEHTYKTLKFGTKQEISSVSPDEYSERFQEFLSTIIE</sequence>
<keyword evidence="2 6" id="KW-0808">Transferase</keyword>
<accession>A0AAN7TV53</accession>
<feature type="compositionally biased region" description="Basic and acidic residues" evidence="7">
    <location>
        <begin position="227"/>
        <end position="243"/>
    </location>
</feature>
<dbReference type="EMBL" id="JAVFKY010000005">
    <property type="protein sequence ID" value="KAK5576732.1"/>
    <property type="molecule type" value="Genomic_DNA"/>
</dbReference>